<dbReference type="RefSeq" id="WP_250825946.1">
    <property type="nucleotide sequence ID" value="NZ_JAMOIL010000001.1"/>
</dbReference>
<gene>
    <name evidence="2" type="ORF">M8330_01885</name>
</gene>
<dbReference type="SUPFAM" id="SSF55729">
    <property type="entry name" value="Acyl-CoA N-acyltransferases (Nat)"/>
    <property type="match status" value="1"/>
</dbReference>
<dbReference type="AlphaFoldDB" id="A0A9X2ID96"/>
<dbReference type="GO" id="GO:0016747">
    <property type="term" value="F:acyltransferase activity, transferring groups other than amino-acyl groups"/>
    <property type="evidence" value="ECO:0007669"/>
    <property type="project" value="InterPro"/>
</dbReference>
<reference evidence="2" key="1">
    <citation type="submission" date="2022-05" db="EMBL/GenBank/DDBJ databases">
        <authorList>
            <person name="Tuo L."/>
        </authorList>
    </citation>
    <scope>NUCLEOTIDE SEQUENCE</scope>
    <source>
        <strain evidence="2">BSK12Z-4</strain>
    </source>
</reference>
<dbReference type="InterPro" id="IPR000182">
    <property type="entry name" value="GNAT_dom"/>
</dbReference>
<evidence type="ECO:0000313" key="3">
    <source>
        <dbReference type="Proteomes" id="UP001139485"/>
    </source>
</evidence>
<dbReference type="Pfam" id="PF13508">
    <property type="entry name" value="Acetyltransf_7"/>
    <property type="match status" value="1"/>
</dbReference>
<proteinExistence type="predicted"/>
<keyword evidence="3" id="KW-1185">Reference proteome</keyword>
<dbReference type="CDD" id="cd04301">
    <property type="entry name" value="NAT_SF"/>
    <property type="match status" value="1"/>
</dbReference>
<dbReference type="PROSITE" id="PS51186">
    <property type="entry name" value="GNAT"/>
    <property type="match status" value="1"/>
</dbReference>
<accession>A0A9X2ID96</accession>
<dbReference type="Gene3D" id="3.40.630.30">
    <property type="match status" value="1"/>
</dbReference>
<dbReference type="EMBL" id="JAMOIL010000001">
    <property type="protein sequence ID" value="MCM0619042.1"/>
    <property type="molecule type" value="Genomic_DNA"/>
</dbReference>
<dbReference type="InterPro" id="IPR016181">
    <property type="entry name" value="Acyl_CoA_acyltransferase"/>
</dbReference>
<protein>
    <submittedName>
        <fullName evidence="2">GNAT family N-acetyltransferase</fullName>
    </submittedName>
</protein>
<organism evidence="2 3">
    <name type="scientific">Nocardioides bruguierae</name>
    <dbReference type="NCBI Taxonomy" id="2945102"/>
    <lineage>
        <taxon>Bacteria</taxon>
        <taxon>Bacillati</taxon>
        <taxon>Actinomycetota</taxon>
        <taxon>Actinomycetes</taxon>
        <taxon>Propionibacteriales</taxon>
        <taxon>Nocardioidaceae</taxon>
        <taxon>Nocardioides</taxon>
    </lineage>
</organism>
<feature type="domain" description="N-acetyltransferase" evidence="1">
    <location>
        <begin position="1"/>
        <end position="127"/>
    </location>
</feature>
<dbReference type="Proteomes" id="UP001139485">
    <property type="component" value="Unassembled WGS sequence"/>
</dbReference>
<name>A0A9X2ID96_9ACTN</name>
<sequence length="127" mass="13560">MRIEPFSPRHAAGIADLCRDLGWPSYSDVDTVLKGCCAAGVIVLVAVVDDGSVVGFAQVMGDGVVQSFLAQLAVAATHRRTGIARALVDQAFAASGTERMDVLTDDAEPFYKSFPHKTKLGYRIYPA</sequence>
<comment type="caution">
    <text evidence="2">The sequence shown here is derived from an EMBL/GenBank/DDBJ whole genome shotgun (WGS) entry which is preliminary data.</text>
</comment>
<evidence type="ECO:0000313" key="2">
    <source>
        <dbReference type="EMBL" id="MCM0619042.1"/>
    </source>
</evidence>
<evidence type="ECO:0000259" key="1">
    <source>
        <dbReference type="PROSITE" id="PS51186"/>
    </source>
</evidence>